<accession>A0A5J4LPL3</accession>
<dbReference type="SUPFAM" id="SSF54427">
    <property type="entry name" value="NTF2-like"/>
    <property type="match status" value="1"/>
</dbReference>
<evidence type="ECO:0000313" key="3">
    <source>
        <dbReference type="Proteomes" id="UP000325598"/>
    </source>
</evidence>
<dbReference type="RefSeq" id="WP_223659646.1">
    <property type="nucleotide sequence ID" value="NZ_BLAG01000020.1"/>
</dbReference>
<keyword evidence="3" id="KW-1185">Reference proteome</keyword>
<reference evidence="2 3" key="1">
    <citation type="submission" date="2019-10" db="EMBL/GenBank/DDBJ databases">
        <title>Whole genome shotgun sequence of Streptomyces angustmyceticus NBRC 3934.</title>
        <authorList>
            <person name="Hosoyama A."/>
            <person name="Ichikawa N."/>
            <person name="Kimura A."/>
            <person name="Kitahashi Y."/>
            <person name="Komaki H."/>
            <person name="Uohara A."/>
        </authorList>
    </citation>
    <scope>NUCLEOTIDE SEQUENCE [LARGE SCALE GENOMIC DNA]</scope>
    <source>
        <strain evidence="2 3">NBRC 3934</strain>
    </source>
</reference>
<dbReference type="InterPro" id="IPR032710">
    <property type="entry name" value="NTF2-like_dom_sf"/>
</dbReference>
<gene>
    <name evidence="2" type="ORF">San01_60180</name>
</gene>
<dbReference type="AlphaFoldDB" id="A0A5J4LPL3"/>
<dbReference type="Gene3D" id="3.10.450.50">
    <property type="match status" value="1"/>
</dbReference>
<evidence type="ECO:0000259" key="1">
    <source>
        <dbReference type="Pfam" id="PF13577"/>
    </source>
</evidence>
<sequence>MSQAVRTTERQVTGDLYAEVRTFYARQMRRVDALDIEGFAETFTEDGEVLHANGELAKGRQAMVAGMRAALPRYRDIAVRHWFDHLLIEPAGPRDEELRVSYYSLVTRTDRAGVVTFEPTFTVEDVLVRRDGRLLTRSRVIHRDGPAAV</sequence>
<feature type="domain" description="SnoaL-like" evidence="1">
    <location>
        <begin position="17"/>
        <end position="139"/>
    </location>
</feature>
<name>A0A5J4LPL3_9ACTN</name>
<dbReference type="Pfam" id="PF13577">
    <property type="entry name" value="SnoaL_4"/>
    <property type="match status" value="1"/>
</dbReference>
<protein>
    <recommendedName>
        <fullName evidence="1">SnoaL-like domain-containing protein</fullName>
    </recommendedName>
</protein>
<dbReference type="InterPro" id="IPR037401">
    <property type="entry name" value="SnoaL-like"/>
</dbReference>
<comment type="caution">
    <text evidence="2">The sequence shown here is derived from an EMBL/GenBank/DDBJ whole genome shotgun (WGS) entry which is preliminary data.</text>
</comment>
<dbReference type="Proteomes" id="UP000325598">
    <property type="component" value="Unassembled WGS sequence"/>
</dbReference>
<dbReference type="GeneID" id="96750078"/>
<evidence type="ECO:0000313" key="2">
    <source>
        <dbReference type="EMBL" id="GES33530.1"/>
    </source>
</evidence>
<proteinExistence type="predicted"/>
<organism evidence="2 3">
    <name type="scientific">Streptomyces angustmyceticus</name>
    <dbReference type="NCBI Taxonomy" id="285578"/>
    <lineage>
        <taxon>Bacteria</taxon>
        <taxon>Bacillati</taxon>
        <taxon>Actinomycetota</taxon>
        <taxon>Actinomycetes</taxon>
        <taxon>Kitasatosporales</taxon>
        <taxon>Streptomycetaceae</taxon>
        <taxon>Streptomyces</taxon>
    </lineage>
</organism>
<dbReference type="EMBL" id="BLAG01000020">
    <property type="protein sequence ID" value="GES33530.1"/>
    <property type="molecule type" value="Genomic_DNA"/>
</dbReference>